<organism evidence="2 3">
    <name type="scientific">Streptacidiphilus monticola</name>
    <dbReference type="NCBI Taxonomy" id="2161674"/>
    <lineage>
        <taxon>Bacteria</taxon>
        <taxon>Bacillati</taxon>
        <taxon>Actinomycetota</taxon>
        <taxon>Actinomycetes</taxon>
        <taxon>Kitasatosporales</taxon>
        <taxon>Streptomycetaceae</taxon>
        <taxon>Streptacidiphilus</taxon>
    </lineage>
</organism>
<dbReference type="GO" id="GO:0008168">
    <property type="term" value="F:methyltransferase activity"/>
    <property type="evidence" value="ECO:0007669"/>
    <property type="project" value="UniProtKB-KW"/>
</dbReference>
<dbReference type="Gene3D" id="3.40.50.150">
    <property type="entry name" value="Vaccinia Virus protein VP39"/>
    <property type="match status" value="1"/>
</dbReference>
<proteinExistence type="predicted"/>
<reference evidence="3" key="1">
    <citation type="journal article" date="2019" name="Int. J. Syst. Evol. Microbiol.">
        <title>The Global Catalogue of Microorganisms (GCM) 10K type strain sequencing project: providing services to taxonomists for standard genome sequencing and annotation.</title>
        <authorList>
            <consortium name="The Broad Institute Genomics Platform"/>
            <consortium name="The Broad Institute Genome Sequencing Center for Infectious Disease"/>
            <person name="Wu L."/>
            <person name="Ma J."/>
        </authorList>
    </citation>
    <scope>NUCLEOTIDE SEQUENCE [LARGE SCALE GENOMIC DNA]</scope>
    <source>
        <strain evidence="3">JCM 4816</strain>
    </source>
</reference>
<dbReference type="RefSeq" id="WP_380578423.1">
    <property type="nucleotide sequence ID" value="NZ_JBHSQJ010000002.1"/>
</dbReference>
<keyword evidence="2" id="KW-0808">Transferase</keyword>
<dbReference type="InterPro" id="IPR029063">
    <property type="entry name" value="SAM-dependent_MTases_sf"/>
</dbReference>
<gene>
    <name evidence="2" type="ORF">ACFP3V_00540</name>
</gene>
<dbReference type="EC" id="2.1.-.-" evidence="2"/>
<evidence type="ECO:0000313" key="3">
    <source>
        <dbReference type="Proteomes" id="UP001596174"/>
    </source>
</evidence>
<keyword evidence="2" id="KW-0489">Methyltransferase</keyword>
<keyword evidence="3" id="KW-1185">Reference proteome</keyword>
<dbReference type="InterPro" id="IPR050508">
    <property type="entry name" value="Methyltransf_Superfamily"/>
</dbReference>
<dbReference type="EMBL" id="JBHSQJ010000002">
    <property type="protein sequence ID" value="MFC5905713.1"/>
    <property type="molecule type" value="Genomic_DNA"/>
</dbReference>
<sequence>MSARVGEAYDGIAQLYAELFAGELAERPLEYALVRDFAARAAGLGLPVLDAGCGPGHVTAVLAAAGLDAFGVDLSPRMVQLARERHPELRYEVGSLLRLAGVPDASIGGVLARYSLIHLTPEQLPAALGEFRRVLAPGGYLFVAGMAGESPVAAYDHKVAPAYRWSLDRILDELAAAGFTPRLRLLRDPETHERTPHLAVIAQAGVQPAAAQAGA</sequence>
<accession>A0ABW1FU07</accession>
<evidence type="ECO:0000259" key="1">
    <source>
        <dbReference type="Pfam" id="PF13649"/>
    </source>
</evidence>
<name>A0ABW1FU07_9ACTN</name>
<dbReference type="Proteomes" id="UP001596174">
    <property type="component" value="Unassembled WGS sequence"/>
</dbReference>
<dbReference type="InterPro" id="IPR041698">
    <property type="entry name" value="Methyltransf_25"/>
</dbReference>
<comment type="caution">
    <text evidence="2">The sequence shown here is derived from an EMBL/GenBank/DDBJ whole genome shotgun (WGS) entry which is preliminary data.</text>
</comment>
<protein>
    <submittedName>
        <fullName evidence="2">Class I SAM-dependent methyltransferase</fullName>
        <ecNumber evidence="2">2.1.-.-</ecNumber>
    </submittedName>
</protein>
<dbReference type="SUPFAM" id="SSF53335">
    <property type="entry name" value="S-adenosyl-L-methionine-dependent methyltransferases"/>
    <property type="match status" value="1"/>
</dbReference>
<dbReference type="GO" id="GO:0032259">
    <property type="term" value="P:methylation"/>
    <property type="evidence" value="ECO:0007669"/>
    <property type="project" value="UniProtKB-KW"/>
</dbReference>
<dbReference type="Pfam" id="PF13649">
    <property type="entry name" value="Methyltransf_25"/>
    <property type="match status" value="1"/>
</dbReference>
<dbReference type="PANTHER" id="PTHR42912">
    <property type="entry name" value="METHYLTRANSFERASE"/>
    <property type="match status" value="1"/>
</dbReference>
<evidence type="ECO:0000313" key="2">
    <source>
        <dbReference type="EMBL" id="MFC5905713.1"/>
    </source>
</evidence>
<dbReference type="CDD" id="cd02440">
    <property type="entry name" value="AdoMet_MTases"/>
    <property type="match status" value="1"/>
</dbReference>
<feature type="domain" description="Methyltransferase" evidence="1">
    <location>
        <begin position="48"/>
        <end position="139"/>
    </location>
</feature>